<comment type="similarity">
    <text evidence="1 2">Belongs to the anti-sigma-factor antagonist family.</text>
</comment>
<dbReference type="PANTHER" id="PTHR33495:SF2">
    <property type="entry name" value="ANTI-SIGMA FACTOR ANTAGONIST TM_1081-RELATED"/>
    <property type="match status" value="1"/>
</dbReference>
<dbReference type="PROSITE" id="PS50801">
    <property type="entry name" value="STAS"/>
    <property type="match status" value="1"/>
</dbReference>
<sequence length="115" mass="12411">MTITETTGSTHTIVTICGTLDASTAPDFRNSPAIADPSRTVVIDLDKMDFLDSSGLGALVGVLRRKQEANATILLSCMNPPVRKVFDITGTCKLFHIFDDTDAANDYAATYLRGR</sequence>
<protein>
    <recommendedName>
        <fullName evidence="2">Anti-sigma factor antagonist</fullName>
    </recommendedName>
</protein>
<dbReference type="GO" id="GO:0043856">
    <property type="term" value="F:anti-sigma factor antagonist activity"/>
    <property type="evidence" value="ECO:0007669"/>
    <property type="project" value="InterPro"/>
</dbReference>
<proteinExistence type="inferred from homology"/>
<keyword evidence="5" id="KW-1185">Reference proteome</keyword>
<reference evidence="4 5" key="1">
    <citation type="submission" date="2015-10" db="EMBL/GenBank/DDBJ databases">
        <title>Draft Genome Sequence of Chlorobium limicola strain Frasassi Growing under Artificial Lighting in the Frasassi Cave System.</title>
        <authorList>
            <person name="Mansor M."/>
            <person name="Macalady J."/>
        </authorList>
    </citation>
    <scope>NUCLEOTIDE SEQUENCE [LARGE SCALE GENOMIC DNA]</scope>
    <source>
        <strain evidence="4 5">Frasassi</strain>
    </source>
</reference>
<evidence type="ECO:0000259" key="3">
    <source>
        <dbReference type="PROSITE" id="PS50801"/>
    </source>
</evidence>
<dbReference type="InterPro" id="IPR003658">
    <property type="entry name" value="Anti-sigma_ant"/>
</dbReference>
<feature type="domain" description="STAS" evidence="3">
    <location>
        <begin position="13"/>
        <end position="108"/>
    </location>
</feature>
<dbReference type="EMBL" id="LMBR01000133">
    <property type="protein sequence ID" value="KUL28617.1"/>
    <property type="molecule type" value="Genomic_DNA"/>
</dbReference>
<dbReference type="CDD" id="cd07043">
    <property type="entry name" value="STAS_anti-anti-sigma_factors"/>
    <property type="match status" value="1"/>
</dbReference>
<dbReference type="InterPro" id="IPR002645">
    <property type="entry name" value="STAS_dom"/>
</dbReference>
<dbReference type="SUPFAM" id="SSF52091">
    <property type="entry name" value="SpoIIaa-like"/>
    <property type="match status" value="1"/>
</dbReference>
<evidence type="ECO:0000313" key="4">
    <source>
        <dbReference type="EMBL" id="KUL28617.1"/>
    </source>
</evidence>
<name>A0A117MPH2_CHLLI</name>
<evidence type="ECO:0000313" key="5">
    <source>
        <dbReference type="Proteomes" id="UP000053937"/>
    </source>
</evidence>
<dbReference type="OrthoDB" id="1493620at2"/>
<organism evidence="4 5">
    <name type="scientific">Chlorobium limicola</name>
    <dbReference type="NCBI Taxonomy" id="1092"/>
    <lineage>
        <taxon>Bacteria</taxon>
        <taxon>Pseudomonadati</taxon>
        <taxon>Chlorobiota</taxon>
        <taxon>Chlorobiia</taxon>
        <taxon>Chlorobiales</taxon>
        <taxon>Chlorobiaceae</taxon>
        <taxon>Chlorobium/Pelodictyon group</taxon>
        <taxon>Chlorobium</taxon>
    </lineage>
</organism>
<dbReference type="InterPro" id="IPR036513">
    <property type="entry name" value="STAS_dom_sf"/>
</dbReference>
<dbReference type="AlphaFoldDB" id="A0A117MPH2"/>
<evidence type="ECO:0000256" key="1">
    <source>
        <dbReference type="ARBA" id="ARBA00009013"/>
    </source>
</evidence>
<dbReference type="Gene3D" id="3.30.750.24">
    <property type="entry name" value="STAS domain"/>
    <property type="match status" value="1"/>
</dbReference>
<gene>
    <name evidence="4" type="ORF">ASB62_05685</name>
</gene>
<dbReference type="RefSeq" id="WP_059139000.1">
    <property type="nucleotide sequence ID" value="NZ_LMBR01000133.1"/>
</dbReference>
<dbReference type="Pfam" id="PF01740">
    <property type="entry name" value="STAS"/>
    <property type="match status" value="1"/>
</dbReference>
<accession>A0A117MPH2</accession>
<comment type="caution">
    <text evidence="4">The sequence shown here is derived from an EMBL/GenBank/DDBJ whole genome shotgun (WGS) entry which is preliminary data.</text>
</comment>
<dbReference type="Proteomes" id="UP000053937">
    <property type="component" value="Unassembled WGS sequence"/>
</dbReference>
<dbReference type="NCBIfam" id="TIGR00377">
    <property type="entry name" value="ant_ant_sig"/>
    <property type="match status" value="1"/>
</dbReference>
<evidence type="ECO:0000256" key="2">
    <source>
        <dbReference type="RuleBase" id="RU003749"/>
    </source>
</evidence>
<dbReference type="PANTHER" id="PTHR33495">
    <property type="entry name" value="ANTI-SIGMA FACTOR ANTAGONIST TM_1081-RELATED-RELATED"/>
    <property type="match status" value="1"/>
</dbReference>